<accession>A0AAE1UGA6</accession>
<feature type="compositionally biased region" description="Basic and acidic residues" evidence="1">
    <location>
        <begin position="42"/>
        <end position="76"/>
    </location>
</feature>
<dbReference type="EMBL" id="JAWZYT010000775">
    <property type="protein sequence ID" value="KAK4319176.1"/>
    <property type="molecule type" value="Genomic_DNA"/>
</dbReference>
<gene>
    <name evidence="2" type="ORF">Pmani_009864</name>
</gene>
<proteinExistence type="predicted"/>
<reference evidence="2" key="1">
    <citation type="submission" date="2023-11" db="EMBL/GenBank/DDBJ databases">
        <title>Genome assemblies of two species of porcelain crab, Petrolisthes cinctipes and Petrolisthes manimaculis (Anomura: Porcellanidae).</title>
        <authorList>
            <person name="Angst P."/>
        </authorList>
    </citation>
    <scope>NUCLEOTIDE SEQUENCE</scope>
    <source>
        <strain evidence="2">PB745_02</strain>
        <tissue evidence="2">Gill</tissue>
    </source>
</reference>
<comment type="caution">
    <text evidence="2">The sequence shown here is derived from an EMBL/GenBank/DDBJ whole genome shotgun (WGS) entry which is preliminary data.</text>
</comment>
<evidence type="ECO:0000313" key="2">
    <source>
        <dbReference type="EMBL" id="KAK4319176.1"/>
    </source>
</evidence>
<name>A0AAE1UGA6_9EUCA</name>
<evidence type="ECO:0000313" key="3">
    <source>
        <dbReference type="Proteomes" id="UP001292094"/>
    </source>
</evidence>
<protein>
    <submittedName>
        <fullName evidence="2">Uncharacterized protein</fullName>
    </submittedName>
</protein>
<feature type="compositionally biased region" description="Acidic residues" evidence="1">
    <location>
        <begin position="77"/>
        <end position="86"/>
    </location>
</feature>
<feature type="region of interest" description="Disordered" evidence="1">
    <location>
        <begin position="1"/>
        <end position="94"/>
    </location>
</feature>
<dbReference type="AlphaFoldDB" id="A0AAE1UGA6"/>
<dbReference type="Proteomes" id="UP001292094">
    <property type="component" value="Unassembled WGS sequence"/>
</dbReference>
<evidence type="ECO:0000256" key="1">
    <source>
        <dbReference type="SAM" id="MobiDB-lite"/>
    </source>
</evidence>
<organism evidence="2 3">
    <name type="scientific">Petrolisthes manimaculis</name>
    <dbReference type="NCBI Taxonomy" id="1843537"/>
    <lineage>
        <taxon>Eukaryota</taxon>
        <taxon>Metazoa</taxon>
        <taxon>Ecdysozoa</taxon>
        <taxon>Arthropoda</taxon>
        <taxon>Crustacea</taxon>
        <taxon>Multicrustacea</taxon>
        <taxon>Malacostraca</taxon>
        <taxon>Eumalacostraca</taxon>
        <taxon>Eucarida</taxon>
        <taxon>Decapoda</taxon>
        <taxon>Pleocyemata</taxon>
        <taxon>Anomura</taxon>
        <taxon>Galatheoidea</taxon>
        <taxon>Porcellanidae</taxon>
        <taxon>Petrolisthes</taxon>
    </lineage>
</organism>
<keyword evidence="3" id="KW-1185">Reference proteome</keyword>
<feature type="compositionally biased region" description="Basic and acidic residues" evidence="1">
    <location>
        <begin position="14"/>
        <end position="26"/>
    </location>
</feature>
<sequence length="94" mass="10767">MSKKVLRGASLTVGEKEARGKQDKYSFHGKTTHSHQNGSQPEKSKEEEIHGHIKNREEEADETKPKECLPQEAKEYDPDETQEDDTEKVKNDET</sequence>